<dbReference type="InterPro" id="IPR040663">
    <property type="entry name" value="DNA_pol_D_N"/>
</dbReference>
<feature type="domain" description="DNA polymerase alpha/delta/epsilon subunit B" evidence="5">
    <location>
        <begin position="181"/>
        <end position="391"/>
    </location>
</feature>
<dbReference type="PANTHER" id="PTHR10416">
    <property type="entry name" value="DNA POLYMERASE DELTA SUBUNIT 2"/>
    <property type="match status" value="1"/>
</dbReference>
<protein>
    <submittedName>
        <fullName evidence="7">DNA polymerase delta subunit 2</fullName>
    </submittedName>
</protein>
<dbReference type="GO" id="GO:0006271">
    <property type="term" value="P:DNA strand elongation involved in DNA replication"/>
    <property type="evidence" value="ECO:0007669"/>
    <property type="project" value="TreeGrafter"/>
</dbReference>
<keyword evidence="8" id="KW-1185">Reference proteome</keyword>
<comment type="subcellular location">
    <subcellularLocation>
        <location evidence="1">Nucleus</location>
    </subcellularLocation>
</comment>
<proteinExistence type="inferred from homology"/>
<gene>
    <name evidence="7" type="ORF">BV898_02288</name>
</gene>
<evidence type="ECO:0000256" key="1">
    <source>
        <dbReference type="ARBA" id="ARBA00004123"/>
    </source>
</evidence>
<dbReference type="OrthoDB" id="3763at2759"/>
<dbReference type="Pfam" id="PF04042">
    <property type="entry name" value="DNA_pol_E_B"/>
    <property type="match status" value="1"/>
</dbReference>
<dbReference type="GO" id="GO:0003677">
    <property type="term" value="F:DNA binding"/>
    <property type="evidence" value="ECO:0007669"/>
    <property type="project" value="InterPro"/>
</dbReference>
<comment type="caution">
    <text evidence="7">The sequence shown here is derived from an EMBL/GenBank/DDBJ whole genome shotgun (WGS) entry which is preliminary data.</text>
</comment>
<evidence type="ECO:0000256" key="3">
    <source>
        <dbReference type="ARBA" id="ARBA00022705"/>
    </source>
</evidence>
<dbReference type="CDD" id="cd07387">
    <property type="entry name" value="MPP_PolD2_C"/>
    <property type="match status" value="1"/>
</dbReference>
<sequence>MVSETAQAFSRVHSDFQNTSDRFVFTAVRNSFPQYAQLYFTRLEIMRGRVREQALQKWGRDIPIRTLSELTKDEPCIIIGTAYKEMELKPSVLKDLSENLDIATQPILPRYAGDHDTLLLEEETQRIVLVGNIDMREIVTGVTVAIMGTENEDGEFVVKDHCFAGMPPQPEYPTINTDCYVAFLSGLNLGGDVSSLATLDLCIESLTGQFGTAVQQRKMSKVTALVLAGNHIAPVKRDTDVSDQKTRYLTRHSSAGSIDGMQALDGVLMQLVACMNVFLMPGANDPGNYMLPQQSLHPCMLPLSNKSTGLRLVTNPFEAEFNGVKFLGTSGQNIGDIYKNCHIDEPLTAMEKTLTWTHIAPTAPDTLACYPFTDVDPFILEATPHVYFAGNQGAAGYRLVKGPTGQTVLLLSVPDFSKVPTLMLVNLKNLEVERITFKDAI</sequence>
<feature type="domain" description="DNA polymerase delta subunit OB-fold" evidence="6">
    <location>
        <begin position="34"/>
        <end position="160"/>
    </location>
</feature>
<dbReference type="InterPro" id="IPR024826">
    <property type="entry name" value="DNA_pol_delta/II_ssu"/>
</dbReference>
<evidence type="ECO:0000313" key="7">
    <source>
        <dbReference type="EMBL" id="OQV23941.1"/>
    </source>
</evidence>
<keyword evidence="3" id="KW-0235">DNA replication</keyword>
<dbReference type="GO" id="GO:0043625">
    <property type="term" value="C:delta DNA polymerase complex"/>
    <property type="evidence" value="ECO:0007669"/>
    <property type="project" value="TreeGrafter"/>
</dbReference>
<keyword evidence="4" id="KW-0539">Nucleus</keyword>
<comment type="similarity">
    <text evidence="2">Belongs to the DNA polymerase delta/II small subunit family.</text>
</comment>
<organism evidence="7 8">
    <name type="scientific">Hypsibius exemplaris</name>
    <name type="common">Freshwater tardigrade</name>
    <dbReference type="NCBI Taxonomy" id="2072580"/>
    <lineage>
        <taxon>Eukaryota</taxon>
        <taxon>Metazoa</taxon>
        <taxon>Ecdysozoa</taxon>
        <taxon>Tardigrada</taxon>
        <taxon>Eutardigrada</taxon>
        <taxon>Parachela</taxon>
        <taxon>Hypsibioidea</taxon>
        <taxon>Hypsibiidae</taxon>
        <taxon>Hypsibius</taxon>
    </lineage>
</organism>
<evidence type="ECO:0000256" key="2">
    <source>
        <dbReference type="ARBA" id="ARBA00006035"/>
    </source>
</evidence>
<reference evidence="8" key="1">
    <citation type="submission" date="2017-01" db="EMBL/GenBank/DDBJ databases">
        <title>Comparative genomics of anhydrobiosis in the tardigrade Hypsibius dujardini.</title>
        <authorList>
            <person name="Yoshida Y."/>
            <person name="Koutsovoulos G."/>
            <person name="Laetsch D."/>
            <person name="Stevens L."/>
            <person name="Kumar S."/>
            <person name="Horikawa D."/>
            <person name="Ishino K."/>
            <person name="Komine S."/>
            <person name="Tomita M."/>
            <person name="Blaxter M."/>
            <person name="Arakawa K."/>
        </authorList>
    </citation>
    <scope>NUCLEOTIDE SEQUENCE [LARGE SCALE GENOMIC DNA]</scope>
    <source>
        <strain evidence="8">Z151</strain>
    </source>
</reference>
<accession>A0A1W0X9K5</accession>
<dbReference type="Pfam" id="PF18018">
    <property type="entry name" value="DNA_pol_D_N"/>
    <property type="match status" value="1"/>
</dbReference>
<name>A0A1W0X9K5_HYPEX</name>
<dbReference type="Gene3D" id="3.60.21.50">
    <property type="match status" value="1"/>
</dbReference>
<evidence type="ECO:0000259" key="6">
    <source>
        <dbReference type="Pfam" id="PF18018"/>
    </source>
</evidence>
<dbReference type="Proteomes" id="UP000192578">
    <property type="component" value="Unassembled WGS sequence"/>
</dbReference>
<evidence type="ECO:0000256" key="4">
    <source>
        <dbReference type="ARBA" id="ARBA00023242"/>
    </source>
</evidence>
<dbReference type="InterPro" id="IPR041863">
    <property type="entry name" value="PolD2_C"/>
</dbReference>
<dbReference type="InterPro" id="IPR007185">
    <property type="entry name" value="DNA_pol_a/d/e_bsu"/>
</dbReference>
<dbReference type="PANTHER" id="PTHR10416:SF0">
    <property type="entry name" value="DNA POLYMERASE DELTA SUBUNIT 2"/>
    <property type="match status" value="1"/>
</dbReference>
<dbReference type="EMBL" id="MTYJ01000009">
    <property type="protein sequence ID" value="OQV23941.1"/>
    <property type="molecule type" value="Genomic_DNA"/>
</dbReference>
<dbReference type="AlphaFoldDB" id="A0A1W0X9K5"/>
<evidence type="ECO:0000259" key="5">
    <source>
        <dbReference type="Pfam" id="PF04042"/>
    </source>
</evidence>
<evidence type="ECO:0000313" key="8">
    <source>
        <dbReference type="Proteomes" id="UP000192578"/>
    </source>
</evidence>